<sequence length="90" mass="9886">MKKPGAGGRPTDELRDEGYSIEPDTIPAECSDVEAEVSSENEVDDESPVAVMDGADEELESKVEQERDDGYEDEDALVNELLGKYTTLFD</sequence>
<reference evidence="2 3" key="1">
    <citation type="submission" date="2024-09" db="EMBL/GenBank/DDBJ databases">
        <title>Rethinking Asexuality: The Enigmatic Case of Functional Sexual Genes in Lepraria (Stereocaulaceae).</title>
        <authorList>
            <person name="Doellman M."/>
            <person name="Sun Y."/>
            <person name="Barcenas-Pena A."/>
            <person name="Lumbsch H.T."/>
            <person name="Grewe F."/>
        </authorList>
    </citation>
    <scope>NUCLEOTIDE SEQUENCE [LARGE SCALE GENOMIC DNA]</scope>
    <source>
        <strain evidence="2 3">Grewe 0041</strain>
    </source>
</reference>
<comment type="caution">
    <text evidence="2">The sequence shown here is derived from an EMBL/GenBank/DDBJ whole genome shotgun (WGS) entry which is preliminary data.</text>
</comment>
<dbReference type="EMBL" id="JBHFEH010000016">
    <property type="protein sequence ID" value="KAL2054279.1"/>
    <property type="molecule type" value="Genomic_DNA"/>
</dbReference>
<dbReference type="Proteomes" id="UP001590951">
    <property type="component" value="Unassembled WGS sequence"/>
</dbReference>
<keyword evidence="3" id="KW-1185">Reference proteome</keyword>
<accession>A0ABR4B8X0</accession>
<evidence type="ECO:0000313" key="2">
    <source>
        <dbReference type="EMBL" id="KAL2054279.1"/>
    </source>
</evidence>
<protein>
    <submittedName>
        <fullName evidence="2">Uncharacterized protein</fullName>
    </submittedName>
</protein>
<organism evidence="2 3">
    <name type="scientific">Lepraria finkii</name>
    <dbReference type="NCBI Taxonomy" id="1340010"/>
    <lineage>
        <taxon>Eukaryota</taxon>
        <taxon>Fungi</taxon>
        <taxon>Dikarya</taxon>
        <taxon>Ascomycota</taxon>
        <taxon>Pezizomycotina</taxon>
        <taxon>Lecanoromycetes</taxon>
        <taxon>OSLEUM clade</taxon>
        <taxon>Lecanoromycetidae</taxon>
        <taxon>Lecanorales</taxon>
        <taxon>Lecanorineae</taxon>
        <taxon>Stereocaulaceae</taxon>
        <taxon>Lepraria</taxon>
    </lineage>
</organism>
<evidence type="ECO:0000313" key="3">
    <source>
        <dbReference type="Proteomes" id="UP001590951"/>
    </source>
</evidence>
<name>A0ABR4B8X0_9LECA</name>
<gene>
    <name evidence="2" type="ORF">ABVK25_005420</name>
</gene>
<evidence type="ECO:0000256" key="1">
    <source>
        <dbReference type="SAM" id="MobiDB-lite"/>
    </source>
</evidence>
<proteinExistence type="predicted"/>
<feature type="region of interest" description="Disordered" evidence="1">
    <location>
        <begin position="1"/>
        <end position="25"/>
    </location>
</feature>